<feature type="coiled-coil region" evidence="1">
    <location>
        <begin position="328"/>
        <end position="360"/>
    </location>
</feature>
<dbReference type="RefSeq" id="XP_068360830.1">
    <property type="nucleotide sequence ID" value="XM_068503519.1"/>
</dbReference>
<dbReference type="Proteomes" id="UP000179807">
    <property type="component" value="Unassembled WGS sequence"/>
</dbReference>
<evidence type="ECO:0000256" key="2">
    <source>
        <dbReference type="SAM" id="MobiDB-lite"/>
    </source>
</evidence>
<name>A0A1J4KDJ0_9EUKA</name>
<reference evidence="3" key="1">
    <citation type="submission" date="2016-10" db="EMBL/GenBank/DDBJ databases">
        <authorList>
            <person name="Benchimol M."/>
            <person name="Almeida L.G."/>
            <person name="Vasconcelos A.T."/>
            <person name="Perreira-Neves A."/>
            <person name="Rosa I.A."/>
            <person name="Tasca T."/>
            <person name="Bogo M.R."/>
            <person name="de Souza W."/>
        </authorList>
    </citation>
    <scope>NUCLEOTIDE SEQUENCE [LARGE SCALE GENOMIC DNA]</scope>
    <source>
        <strain evidence="3">K</strain>
    </source>
</reference>
<evidence type="ECO:0000313" key="4">
    <source>
        <dbReference type="Proteomes" id="UP000179807"/>
    </source>
</evidence>
<keyword evidence="1" id="KW-0175">Coiled coil</keyword>
<dbReference type="EMBL" id="MLAK01000689">
    <property type="protein sequence ID" value="OHT07694.1"/>
    <property type="molecule type" value="Genomic_DNA"/>
</dbReference>
<keyword evidence="4" id="KW-1185">Reference proteome</keyword>
<sequence length="509" mass="60311">MMIKKKKEPPEIRPPFSSRSTQQVNFNISPKLPFSLRDPLIIEAMDLSGIKASDLDVLPLQHFINASPSEEIAKMSFQRQFDKRNDIINQIQENYQKVMKTKNTEQYKDSGELVYERHMANVHISQLNDKEQTNQAILRRLAINQMRQALKIQKDQQTNQKVDILTKNYQEKLDKTLAKAKYLTENTKFCTKGPGKYDDCLFYGKITTRALSRNDEMMRQKKYKDFLNQRDSKYSNEVKTTMKKTIKVKQKQEKEFDNLISHRLERVDKTDYRYSLIEGKFNERDRKLNERGEKRAIHTIEVNKRNDEIEKRRVERAMNKMNYQTIKSKEVLQQNKEIMNEKIEKERQILEKRNKAADQIFSARRKKIEDFDSYLSQRDVQIEDRLQQQKLQEIKNLYQIKNELEDKTAQILRKKRANECAVLCSLREKVSRKDTGLNEARYKRAKSQFSKVVCDDQFSEKRSQVMSLLPRLINMSDEDRVQILIDVLDIADEEAIDILNVARTPPSLH</sequence>
<protein>
    <submittedName>
        <fullName evidence="3">Uncharacterized protein</fullName>
    </submittedName>
</protein>
<dbReference type="AlphaFoldDB" id="A0A1J4KDJ0"/>
<comment type="caution">
    <text evidence="3">The sequence shown here is derived from an EMBL/GenBank/DDBJ whole genome shotgun (WGS) entry which is preliminary data.</text>
</comment>
<accession>A0A1J4KDJ0</accession>
<proteinExistence type="predicted"/>
<feature type="region of interest" description="Disordered" evidence="2">
    <location>
        <begin position="1"/>
        <end position="22"/>
    </location>
</feature>
<gene>
    <name evidence="3" type="ORF">TRFO_24036</name>
</gene>
<evidence type="ECO:0000256" key="1">
    <source>
        <dbReference type="SAM" id="Coils"/>
    </source>
</evidence>
<dbReference type="VEuPathDB" id="TrichDB:TRFO_24036"/>
<organism evidence="3 4">
    <name type="scientific">Tritrichomonas foetus</name>
    <dbReference type="NCBI Taxonomy" id="1144522"/>
    <lineage>
        <taxon>Eukaryota</taxon>
        <taxon>Metamonada</taxon>
        <taxon>Parabasalia</taxon>
        <taxon>Tritrichomonadida</taxon>
        <taxon>Tritrichomonadidae</taxon>
        <taxon>Tritrichomonas</taxon>
    </lineage>
</organism>
<evidence type="ECO:0000313" key="3">
    <source>
        <dbReference type="EMBL" id="OHT07694.1"/>
    </source>
</evidence>
<dbReference type="GeneID" id="94838223"/>
<dbReference type="OrthoDB" id="10676176at2759"/>